<dbReference type="NCBIfam" id="TIGR04407">
    <property type="entry name" value="LptF_YjgP"/>
    <property type="match status" value="1"/>
</dbReference>
<comment type="caution">
    <text evidence="13">The sequence shown here is derived from an EMBL/GenBank/DDBJ whole genome shotgun (WGS) entry which is preliminary data.</text>
</comment>
<comment type="similarity">
    <text evidence="3">Belongs to the LptF/LptG family.</text>
</comment>
<evidence type="ECO:0000256" key="10">
    <source>
        <dbReference type="ARBA" id="ARBA00023136"/>
    </source>
</evidence>
<accession>A0A7W3TIW6</accession>
<evidence type="ECO:0000256" key="4">
    <source>
        <dbReference type="ARBA" id="ARBA00014213"/>
    </source>
</evidence>
<feature type="transmembrane region" description="Helical" evidence="12">
    <location>
        <begin position="328"/>
        <end position="348"/>
    </location>
</feature>
<protein>
    <recommendedName>
        <fullName evidence="4">Lipopolysaccharide export system permease protein LptF</fullName>
    </recommendedName>
</protein>
<dbReference type="Proteomes" id="UP000523196">
    <property type="component" value="Unassembled WGS sequence"/>
</dbReference>
<keyword evidence="7" id="KW-0997">Cell inner membrane</keyword>
<dbReference type="PANTHER" id="PTHR33529">
    <property type="entry name" value="SLR0882 PROTEIN-RELATED"/>
    <property type="match status" value="1"/>
</dbReference>
<keyword evidence="6" id="KW-1003">Cell membrane</keyword>
<dbReference type="AlphaFoldDB" id="A0A7W3TIW6"/>
<keyword evidence="10 12" id="KW-0472">Membrane</keyword>
<proteinExistence type="inferred from homology"/>
<dbReference type="PANTHER" id="PTHR33529:SF7">
    <property type="entry name" value="LIPOPOLYSACCHARIDE EXPORT SYSTEM PERMEASE PROTEIN LPTF"/>
    <property type="match status" value="1"/>
</dbReference>
<evidence type="ECO:0000256" key="3">
    <source>
        <dbReference type="ARBA" id="ARBA00007725"/>
    </source>
</evidence>
<evidence type="ECO:0000256" key="1">
    <source>
        <dbReference type="ARBA" id="ARBA00002265"/>
    </source>
</evidence>
<dbReference type="GO" id="GO:0055085">
    <property type="term" value="P:transmembrane transport"/>
    <property type="evidence" value="ECO:0007669"/>
    <property type="project" value="InterPro"/>
</dbReference>
<dbReference type="InterPro" id="IPR030922">
    <property type="entry name" value="LptF"/>
</dbReference>
<name>A0A7W3TIW6_9GAMM</name>
<comment type="function">
    <text evidence="1">Part of the ABC transporter complex LptBFG involved in the translocation of lipopolysaccharide (LPS) from the inner membrane to the outer membrane.</text>
</comment>
<dbReference type="EMBL" id="JACHTF010000001">
    <property type="protein sequence ID" value="MBB1059061.1"/>
    <property type="molecule type" value="Genomic_DNA"/>
</dbReference>
<organism evidence="13 14">
    <name type="scientific">Marilutibacter spongiae</name>
    <dbReference type="NCBI Taxonomy" id="2025720"/>
    <lineage>
        <taxon>Bacteria</taxon>
        <taxon>Pseudomonadati</taxon>
        <taxon>Pseudomonadota</taxon>
        <taxon>Gammaproteobacteria</taxon>
        <taxon>Lysobacterales</taxon>
        <taxon>Lysobacteraceae</taxon>
        <taxon>Marilutibacter</taxon>
    </lineage>
</organism>
<dbReference type="InterPro" id="IPR005495">
    <property type="entry name" value="LptG/LptF_permease"/>
</dbReference>
<evidence type="ECO:0000256" key="8">
    <source>
        <dbReference type="ARBA" id="ARBA00022692"/>
    </source>
</evidence>
<dbReference type="RefSeq" id="WP_182684726.1">
    <property type="nucleotide sequence ID" value="NZ_JACHTF010000001.1"/>
</dbReference>
<dbReference type="GO" id="GO:0015920">
    <property type="term" value="P:lipopolysaccharide transport"/>
    <property type="evidence" value="ECO:0007669"/>
    <property type="project" value="TreeGrafter"/>
</dbReference>
<feature type="transmembrane region" description="Helical" evidence="12">
    <location>
        <begin position="300"/>
        <end position="322"/>
    </location>
</feature>
<reference evidence="13 14" key="1">
    <citation type="submission" date="2020-08" db="EMBL/GenBank/DDBJ databases">
        <authorList>
            <person name="Xu S."/>
            <person name="Li A."/>
        </authorList>
    </citation>
    <scope>NUCLEOTIDE SEQUENCE [LARGE SCALE GENOMIC DNA]</scope>
    <source>
        <strain evidence="13 14">119BY6-57</strain>
    </source>
</reference>
<comment type="subcellular location">
    <subcellularLocation>
        <location evidence="2">Cell inner membrane</location>
        <topology evidence="2">Multi-pass membrane protein</topology>
    </subcellularLocation>
</comment>
<dbReference type="Pfam" id="PF03739">
    <property type="entry name" value="LptF_LptG"/>
    <property type="match status" value="1"/>
</dbReference>
<sequence length="360" mass="39270">MPKLDRYLLSEFVQSVFATLVILLIVCIGGALTDVLGDIARGRLPAGLLLSQLGLVLLNWLPVILPLALMLGLMLAMGRLYRDAEMPVIASIGVGPRRLLRPLSWVVLPVVAVVAACSLWLGPWAERISREMINEANRNLIVAGLEPGRFTELPGGSGVAFVGEMDGEGQRFDRVFVYRQRGDRINVVTSNQGELKTGEDGLRYLVLNQGFEVEGPGAGGKDFRLMRYASNEVRMPAGKEKYALDEPEAQPTLALVGDPRPEAGAQLHRRLAPPLLALAFALMAIPLARSMPRQPRYGSMLLGFLGYLVGVMLMLVGTGWLAGGKIPLGLGLWWLVLPLLAFGAWIYLRDGSMRRPRARA</sequence>
<evidence type="ECO:0000256" key="5">
    <source>
        <dbReference type="ARBA" id="ARBA00022448"/>
    </source>
</evidence>
<evidence type="ECO:0000256" key="11">
    <source>
        <dbReference type="ARBA" id="ARBA00026081"/>
    </source>
</evidence>
<feature type="transmembrane region" description="Helical" evidence="12">
    <location>
        <begin position="271"/>
        <end position="288"/>
    </location>
</feature>
<gene>
    <name evidence="13" type="primary">lptF</name>
    <name evidence="13" type="ORF">H4F98_00570</name>
</gene>
<evidence type="ECO:0000256" key="6">
    <source>
        <dbReference type="ARBA" id="ARBA00022475"/>
    </source>
</evidence>
<evidence type="ECO:0000256" key="7">
    <source>
        <dbReference type="ARBA" id="ARBA00022519"/>
    </source>
</evidence>
<keyword evidence="9 12" id="KW-1133">Transmembrane helix</keyword>
<keyword evidence="14" id="KW-1185">Reference proteome</keyword>
<evidence type="ECO:0000256" key="12">
    <source>
        <dbReference type="SAM" id="Phobius"/>
    </source>
</evidence>
<keyword evidence="8 12" id="KW-0812">Transmembrane</keyword>
<evidence type="ECO:0000313" key="13">
    <source>
        <dbReference type="EMBL" id="MBB1059061.1"/>
    </source>
</evidence>
<comment type="subunit">
    <text evidence="11">Component of the lipopolysaccharide transport and assembly complex. The LptBFG transporter is composed of two ATP-binding proteins (LptB) and two transmembrane proteins (LptF and LptG).</text>
</comment>
<feature type="transmembrane region" description="Helical" evidence="12">
    <location>
        <begin position="99"/>
        <end position="121"/>
    </location>
</feature>
<evidence type="ECO:0000256" key="2">
    <source>
        <dbReference type="ARBA" id="ARBA00004429"/>
    </source>
</evidence>
<evidence type="ECO:0000313" key="14">
    <source>
        <dbReference type="Proteomes" id="UP000523196"/>
    </source>
</evidence>
<feature type="transmembrane region" description="Helical" evidence="12">
    <location>
        <begin position="53"/>
        <end position="78"/>
    </location>
</feature>
<keyword evidence="5" id="KW-0813">Transport</keyword>
<dbReference type="GO" id="GO:0043190">
    <property type="term" value="C:ATP-binding cassette (ABC) transporter complex"/>
    <property type="evidence" value="ECO:0007669"/>
    <property type="project" value="InterPro"/>
</dbReference>
<evidence type="ECO:0000256" key="9">
    <source>
        <dbReference type="ARBA" id="ARBA00022989"/>
    </source>
</evidence>
<feature type="transmembrane region" description="Helical" evidence="12">
    <location>
        <begin position="12"/>
        <end position="33"/>
    </location>
</feature>